<keyword evidence="2" id="KW-1185">Reference proteome</keyword>
<name>A0ACB9MQU5_9MYRT</name>
<comment type="caution">
    <text evidence="1">The sequence shown here is derived from an EMBL/GenBank/DDBJ whole genome shotgun (WGS) entry which is preliminary data.</text>
</comment>
<gene>
    <name evidence="1" type="ORF">MLD38_030633</name>
</gene>
<accession>A0ACB9MQU5</accession>
<dbReference type="EMBL" id="CM042888">
    <property type="protein sequence ID" value="KAI4325216.1"/>
    <property type="molecule type" value="Genomic_DNA"/>
</dbReference>
<sequence>MPSGRGLITNWCPQVKVLSHRSVGLFVTHAGWNSMMESVSGGVPVLCWPIFAEQPSNARMACTEWGIGEEIPHEVKRGQFARLVKDMMAGEKRARKEKAAEWEVKAKEATKVGGSSYSSLDALIHDVLTTRMID</sequence>
<organism evidence="1 2">
    <name type="scientific">Melastoma candidum</name>
    <dbReference type="NCBI Taxonomy" id="119954"/>
    <lineage>
        <taxon>Eukaryota</taxon>
        <taxon>Viridiplantae</taxon>
        <taxon>Streptophyta</taxon>
        <taxon>Embryophyta</taxon>
        <taxon>Tracheophyta</taxon>
        <taxon>Spermatophyta</taxon>
        <taxon>Magnoliopsida</taxon>
        <taxon>eudicotyledons</taxon>
        <taxon>Gunneridae</taxon>
        <taxon>Pentapetalae</taxon>
        <taxon>rosids</taxon>
        <taxon>malvids</taxon>
        <taxon>Myrtales</taxon>
        <taxon>Melastomataceae</taxon>
        <taxon>Melastomatoideae</taxon>
        <taxon>Melastomateae</taxon>
        <taxon>Melastoma</taxon>
    </lineage>
</organism>
<protein>
    <submittedName>
        <fullName evidence="1">Uncharacterized protein</fullName>
    </submittedName>
</protein>
<proteinExistence type="predicted"/>
<dbReference type="Proteomes" id="UP001057402">
    <property type="component" value="Chromosome 9"/>
</dbReference>
<evidence type="ECO:0000313" key="2">
    <source>
        <dbReference type="Proteomes" id="UP001057402"/>
    </source>
</evidence>
<reference evidence="2" key="1">
    <citation type="journal article" date="2023" name="Front. Plant Sci.">
        <title>Chromosomal-level genome assembly of Melastoma candidum provides insights into trichome evolution.</title>
        <authorList>
            <person name="Zhong Y."/>
            <person name="Wu W."/>
            <person name="Sun C."/>
            <person name="Zou P."/>
            <person name="Liu Y."/>
            <person name="Dai S."/>
            <person name="Zhou R."/>
        </authorList>
    </citation>
    <scope>NUCLEOTIDE SEQUENCE [LARGE SCALE GENOMIC DNA]</scope>
</reference>
<evidence type="ECO:0000313" key="1">
    <source>
        <dbReference type="EMBL" id="KAI4325216.1"/>
    </source>
</evidence>